<sequence length="878" mass="98799">MANNIPNDFTPVLPWWSEMIGNFADPWMIDADLLARMRPRQLVPLLVLRDQMSPYGTIIDPGPISPTYVHSWALDMEGILAFRLSFPANGVRLNFQSGDTVSVYVPETGQRVTLSSEYELRSKLITLMGVSGGVYPRRIYIILRTSGERYAGPTGQAYRRFRMDGIWSDQETGKTQPKIVLIGDNLNTVLRPGPTDPGWFVDSNGDAKFAPWTSNANTLTGRQLEFPDRRDGWYLLARFTDTSTSGEDAPIWALLYYNEQLSRLRLYVLPLVVTATGIEVRIKLFARHPNTGYQQLKGAFFDDDPRTPRWDEAFIVIPAYSRDRWVMVETSMLFPMAEKPVSGNKDTSAPAQVPVVPNEPLPAVDKWYFPVYDATFEATLNNVRLQVEFTPFLRSVADLDFIGRGVGKVVQQVGAPTAWTVIKETGSKGKDVYELAEKIFNAVKDEWKKDNPGKKVLPPLLASGALSFSGPLAVLGAIGGVLVSVLMQDDPMTLALDLIIRGGIDGTIYTPQGKIKYDVYLPGRFDAEEMHASEHVSLQLPTLNQFIPRYDRTLGHFGYRYNPGLLKCPFHYFKHFDDPELGGFWEGVLTSGLDWKWFWSYRCVWPGGTPYPFTRYTSSSGWSVDADPHPAPIAGFLPLIYNEFAEITPALPGGAFKVKLGTPPADPHQPSHYWSVNMAWNRHIIPEANDAGFPNQTEDYVGIGGWSVWVYHDGEKGAFDQPAEKVMDIKDAPIEPGVGYWLDAGPGRDILPLRDFQQFRVVKTGDFGQMLVPLWDPEFENARPPDHTGPRYRPYKKGEPWPLGNVIFAWETQYFYYGRSRQLTNGKVPRRPVPRRFQSPVILTIDLWEVNWGTAEGKGSQSWGLSTGDDAESKFLKV</sequence>
<keyword evidence="2" id="KW-1185">Reference proteome</keyword>
<name>A0A1I4NG17_9PROT</name>
<dbReference type="EMBL" id="FOUB01000014">
    <property type="protein sequence ID" value="SFM14133.1"/>
    <property type="molecule type" value="Genomic_DNA"/>
</dbReference>
<protein>
    <submittedName>
        <fullName evidence="1">Uncharacterized protein</fullName>
    </submittedName>
</protein>
<dbReference type="RefSeq" id="WP_074904945.1">
    <property type="nucleotide sequence ID" value="NZ_FOUB01000014.1"/>
</dbReference>
<gene>
    <name evidence="1" type="ORF">SAMN05421863_101485</name>
</gene>
<evidence type="ECO:0000313" key="1">
    <source>
        <dbReference type="EMBL" id="SFM14133.1"/>
    </source>
</evidence>
<reference evidence="2" key="1">
    <citation type="submission" date="2016-10" db="EMBL/GenBank/DDBJ databases">
        <authorList>
            <person name="Varghese N."/>
            <person name="Submissions S."/>
        </authorList>
    </citation>
    <scope>NUCLEOTIDE SEQUENCE [LARGE SCALE GENOMIC DNA]</scope>
    <source>
        <strain evidence="2">Nm44</strain>
    </source>
</reference>
<organism evidence="1 2">
    <name type="scientific">Nitrosomonas communis</name>
    <dbReference type="NCBI Taxonomy" id="44574"/>
    <lineage>
        <taxon>Bacteria</taxon>
        <taxon>Pseudomonadati</taxon>
        <taxon>Pseudomonadota</taxon>
        <taxon>Betaproteobacteria</taxon>
        <taxon>Nitrosomonadales</taxon>
        <taxon>Nitrosomonadaceae</taxon>
        <taxon>Nitrosomonas</taxon>
    </lineage>
</organism>
<evidence type="ECO:0000313" key="2">
    <source>
        <dbReference type="Proteomes" id="UP000183287"/>
    </source>
</evidence>
<dbReference type="AlphaFoldDB" id="A0A1I4NG17"/>
<proteinExistence type="predicted"/>
<dbReference type="Proteomes" id="UP000183287">
    <property type="component" value="Unassembled WGS sequence"/>
</dbReference>
<accession>A0A1I4NG17</accession>